<name>A0A9Q8LA35_PASFU</name>
<dbReference type="OMA" id="FTFGMPK"/>
<evidence type="ECO:0000256" key="4">
    <source>
        <dbReference type="ARBA" id="ARBA00022989"/>
    </source>
</evidence>
<keyword evidence="10" id="KW-1185">Reference proteome</keyword>
<dbReference type="KEGG" id="ffu:CLAFUR5_03874"/>
<dbReference type="AlphaFoldDB" id="A0A9Q8LA35"/>
<feature type="transmembrane region" description="Helical" evidence="6">
    <location>
        <begin position="156"/>
        <end position="174"/>
    </location>
</feature>
<gene>
    <name evidence="9" type="ORF">CLAFUR5_03874</name>
</gene>
<organism evidence="9 10">
    <name type="scientific">Passalora fulva</name>
    <name type="common">Tomato leaf mold</name>
    <name type="synonym">Cladosporium fulvum</name>
    <dbReference type="NCBI Taxonomy" id="5499"/>
    <lineage>
        <taxon>Eukaryota</taxon>
        <taxon>Fungi</taxon>
        <taxon>Dikarya</taxon>
        <taxon>Ascomycota</taxon>
        <taxon>Pezizomycotina</taxon>
        <taxon>Dothideomycetes</taxon>
        <taxon>Dothideomycetidae</taxon>
        <taxon>Mycosphaerellales</taxon>
        <taxon>Mycosphaerellaceae</taxon>
        <taxon>Fulvia</taxon>
    </lineage>
</organism>
<dbReference type="EMBL" id="CP090164">
    <property type="protein sequence ID" value="UJO13594.1"/>
    <property type="molecule type" value="Genomic_DNA"/>
</dbReference>
<reference evidence="9" key="2">
    <citation type="journal article" date="2022" name="Microb. Genom.">
        <title>A chromosome-scale genome assembly of the tomato pathogen Cladosporium fulvum reveals a compartmentalized genome architecture and the presence of a dispensable chromosome.</title>
        <authorList>
            <person name="Zaccaron A.Z."/>
            <person name="Chen L.H."/>
            <person name="Samaras A."/>
            <person name="Stergiopoulos I."/>
        </authorList>
    </citation>
    <scope>NUCLEOTIDE SEQUENCE</scope>
    <source>
        <strain evidence="9">Race5_Kim</strain>
    </source>
</reference>
<protein>
    <submittedName>
        <fullName evidence="9">UPF0620 protein</fullName>
    </submittedName>
</protein>
<dbReference type="Proteomes" id="UP000756132">
    <property type="component" value="Chromosome 2"/>
</dbReference>
<evidence type="ECO:0000313" key="10">
    <source>
        <dbReference type="Proteomes" id="UP000756132"/>
    </source>
</evidence>
<reference evidence="9" key="1">
    <citation type="submission" date="2021-12" db="EMBL/GenBank/DDBJ databases">
        <authorList>
            <person name="Zaccaron A."/>
            <person name="Stergiopoulos I."/>
        </authorList>
    </citation>
    <scope>NUCLEOTIDE SEQUENCE</scope>
    <source>
        <strain evidence="9">Race5_Kim</strain>
    </source>
</reference>
<keyword evidence="3 7" id="KW-0732">Signal</keyword>
<dbReference type="InterPro" id="IPR019008">
    <property type="entry name" value="Beta_sandwich_EMC7"/>
</dbReference>
<evidence type="ECO:0000313" key="9">
    <source>
        <dbReference type="EMBL" id="UJO13594.1"/>
    </source>
</evidence>
<evidence type="ECO:0000256" key="7">
    <source>
        <dbReference type="SAM" id="SignalP"/>
    </source>
</evidence>
<dbReference type="GO" id="GO:0072546">
    <property type="term" value="C:EMC complex"/>
    <property type="evidence" value="ECO:0007669"/>
    <property type="project" value="TreeGrafter"/>
</dbReference>
<sequence>MFAPKSLVLLVCAALSTAARLTVSIPSSQLLPNPQTLPSSSHAVLLGPPGVRYDALMRRDDTFVFPDVPDASYLLTIHSRDYFFPPLRVDVTQKEGESTQTVEAWQTFRGNEWSNKGPSYGTGKEDLTVAVRPLGQKDFYQTRGGFSVMSFLKSPMILMGLVSVVLIFGMPYLMENMDPEAKAEFEEMQKKSPLMGSQGAANQLQNFDLAGWMAGKKAPAADSNSDGGSARRR</sequence>
<dbReference type="OrthoDB" id="27095at2759"/>
<feature type="domain" description="ER membrane protein complex subunit 7 beta-sandwich" evidence="8">
    <location>
        <begin position="33"/>
        <end position="159"/>
    </location>
</feature>
<evidence type="ECO:0000256" key="3">
    <source>
        <dbReference type="ARBA" id="ARBA00022729"/>
    </source>
</evidence>
<feature type="signal peptide" evidence="7">
    <location>
        <begin position="1"/>
        <end position="18"/>
    </location>
</feature>
<dbReference type="Pfam" id="PF09430">
    <property type="entry name" value="EMC7_beta-sandw"/>
    <property type="match status" value="1"/>
</dbReference>
<keyword evidence="2 6" id="KW-0812">Transmembrane</keyword>
<comment type="subcellular location">
    <subcellularLocation>
        <location evidence="1">Membrane</location>
        <topology evidence="1">Single-pass membrane protein</topology>
    </subcellularLocation>
</comment>
<dbReference type="InterPro" id="IPR039163">
    <property type="entry name" value="EMC7"/>
</dbReference>
<evidence type="ECO:0000256" key="2">
    <source>
        <dbReference type="ARBA" id="ARBA00022692"/>
    </source>
</evidence>
<keyword evidence="5 6" id="KW-0472">Membrane</keyword>
<dbReference type="GeneID" id="71983752"/>
<evidence type="ECO:0000259" key="8">
    <source>
        <dbReference type="Pfam" id="PF09430"/>
    </source>
</evidence>
<accession>A0A9Q8LA35</accession>
<dbReference type="PANTHER" id="PTHR13605">
    <property type="entry name" value="ER MEMBRANE PROTEIN COMPLEX SUBUNIT 7"/>
    <property type="match status" value="1"/>
</dbReference>
<evidence type="ECO:0000256" key="1">
    <source>
        <dbReference type="ARBA" id="ARBA00004167"/>
    </source>
</evidence>
<dbReference type="PANTHER" id="PTHR13605:SF4">
    <property type="entry name" value="ER MEMBRANE PROTEIN COMPLEX SUBUNIT 7"/>
    <property type="match status" value="1"/>
</dbReference>
<evidence type="ECO:0000256" key="5">
    <source>
        <dbReference type="ARBA" id="ARBA00023136"/>
    </source>
</evidence>
<keyword evidence="4 6" id="KW-1133">Transmembrane helix</keyword>
<evidence type="ECO:0000256" key="6">
    <source>
        <dbReference type="SAM" id="Phobius"/>
    </source>
</evidence>
<dbReference type="RefSeq" id="XP_047757960.1">
    <property type="nucleotide sequence ID" value="XM_047903022.1"/>
</dbReference>
<feature type="chain" id="PRO_5040303056" evidence="7">
    <location>
        <begin position="19"/>
        <end position="233"/>
    </location>
</feature>
<proteinExistence type="predicted"/>